<gene>
    <name evidence="1" type="ORF">LPLAT_LOCUS9240</name>
</gene>
<sequence length="68" mass="7860">MNYVNICIAVKYTITSDKRGEAYIQAIEVRINVLENVEDPGSMMINVNLLTTDKLSSWLRREKIVTER</sequence>
<evidence type="ECO:0000313" key="2">
    <source>
        <dbReference type="Proteomes" id="UP001497644"/>
    </source>
</evidence>
<name>A0AAV2NWU4_9HYME</name>
<dbReference type="EMBL" id="OZ034827">
    <property type="protein sequence ID" value="CAL1683535.1"/>
    <property type="molecule type" value="Genomic_DNA"/>
</dbReference>
<reference evidence="1" key="1">
    <citation type="submission" date="2024-04" db="EMBL/GenBank/DDBJ databases">
        <authorList>
            <consortium name="Molecular Ecology Group"/>
        </authorList>
    </citation>
    <scope>NUCLEOTIDE SEQUENCE</scope>
</reference>
<dbReference type="AlphaFoldDB" id="A0AAV2NWU4"/>
<proteinExistence type="predicted"/>
<keyword evidence="2" id="KW-1185">Reference proteome</keyword>
<evidence type="ECO:0000313" key="1">
    <source>
        <dbReference type="EMBL" id="CAL1683535.1"/>
    </source>
</evidence>
<dbReference type="Proteomes" id="UP001497644">
    <property type="component" value="Chromosome 4"/>
</dbReference>
<accession>A0AAV2NWU4</accession>
<organism evidence="1 2">
    <name type="scientific">Lasius platythorax</name>
    <dbReference type="NCBI Taxonomy" id="488582"/>
    <lineage>
        <taxon>Eukaryota</taxon>
        <taxon>Metazoa</taxon>
        <taxon>Ecdysozoa</taxon>
        <taxon>Arthropoda</taxon>
        <taxon>Hexapoda</taxon>
        <taxon>Insecta</taxon>
        <taxon>Pterygota</taxon>
        <taxon>Neoptera</taxon>
        <taxon>Endopterygota</taxon>
        <taxon>Hymenoptera</taxon>
        <taxon>Apocrita</taxon>
        <taxon>Aculeata</taxon>
        <taxon>Formicoidea</taxon>
        <taxon>Formicidae</taxon>
        <taxon>Formicinae</taxon>
        <taxon>Lasius</taxon>
        <taxon>Lasius</taxon>
    </lineage>
</organism>
<protein>
    <submittedName>
        <fullName evidence="1">Uncharacterized protein</fullName>
    </submittedName>
</protein>